<dbReference type="PANTHER" id="PTHR35186">
    <property type="entry name" value="ANK_REP_REGION DOMAIN-CONTAINING PROTEIN"/>
    <property type="match status" value="1"/>
</dbReference>
<evidence type="ECO:0000259" key="1">
    <source>
        <dbReference type="Pfam" id="PF24476"/>
    </source>
</evidence>
<dbReference type="Proteomes" id="UP000800235">
    <property type="component" value="Unassembled WGS sequence"/>
</dbReference>
<organism evidence="2 3">
    <name type="scientific">Tothia fuscella</name>
    <dbReference type="NCBI Taxonomy" id="1048955"/>
    <lineage>
        <taxon>Eukaryota</taxon>
        <taxon>Fungi</taxon>
        <taxon>Dikarya</taxon>
        <taxon>Ascomycota</taxon>
        <taxon>Pezizomycotina</taxon>
        <taxon>Dothideomycetes</taxon>
        <taxon>Pleosporomycetidae</taxon>
        <taxon>Venturiales</taxon>
        <taxon>Cylindrosympodiaceae</taxon>
        <taxon>Tothia</taxon>
    </lineage>
</organism>
<feature type="domain" description="DUF7580" evidence="1">
    <location>
        <begin position="276"/>
        <end position="384"/>
    </location>
</feature>
<gene>
    <name evidence="2" type="ORF">EJ08DRAFT_299000</name>
</gene>
<evidence type="ECO:0000313" key="2">
    <source>
        <dbReference type="EMBL" id="KAF2429310.1"/>
    </source>
</evidence>
<comment type="caution">
    <text evidence="2">The sequence shown here is derived from an EMBL/GenBank/DDBJ whole genome shotgun (WGS) entry which is preliminary data.</text>
</comment>
<accession>A0A9P4NNU8</accession>
<protein>
    <recommendedName>
        <fullName evidence="1">DUF7580 domain-containing protein</fullName>
    </recommendedName>
</protein>
<name>A0A9P4NNU8_9PEZI</name>
<keyword evidence="3" id="KW-1185">Reference proteome</keyword>
<dbReference type="Pfam" id="PF24476">
    <property type="entry name" value="DUF7580"/>
    <property type="match status" value="1"/>
</dbReference>
<dbReference type="AlphaFoldDB" id="A0A9P4NNU8"/>
<evidence type="ECO:0000313" key="3">
    <source>
        <dbReference type="Proteomes" id="UP000800235"/>
    </source>
</evidence>
<proteinExistence type="predicted"/>
<dbReference type="PANTHER" id="PTHR35186:SF4">
    <property type="entry name" value="PRION-INHIBITION AND PROPAGATION HELO DOMAIN-CONTAINING PROTEIN"/>
    <property type="match status" value="1"/>
</dbReference>
<dbReference type="InterPro" id="IPR056002">
    <property type="entry name" value="DUF7580"/>
</dbReference>
<dbReference type="OrthoDB" id="3565018at2759"/>
<sequence length="404" mass="46072">MKSAASQNKIQLFQNPSNDKMSGAEVAGIALAIIPIAIKAIQEQRKICEPFLIAARPDVLNKELITLYRDVHYEVTRLESTMARLSREVYVPWTTEREVQAIATPQALESWEWRDTAIRHRLNTTNDAFQESTQALVKALAELTSDDTLDIQGKEKITSNAMISKLKALRSQTVSQRKTFTGMRKRFRFWAREAHRRDKLLQIATFNTRLDTLLNISTYTIPDLNQIDNLRNIHKIEISHSQRALNLRGRRCLAVKSAYNLLHSGDVASSTTPGLDLTRLHPNPSVLMFAILLLELETGIPLDEQRTSEDLDTEGLQDSNSDYFTAERVYHQAKDDIYTDYRSAIEACLLAGWMTNSYRVQSDAKLANDRVYQQIVVPLERDLYEGFGLRVGDLAKEKFPKSRM</sequence>
<dbReference type="EMBL" id="MU007048">
    <property type="protein sequence ID" value="KAF2429310.1"/>
    <property type="molecule type" value="Genomic_DNA"/>
</dbReference>
<reference evidence="2" key="1">
    <citation type="journal article" date="2020" name="Stud. Mycol.">
        <title>101 Dothideomycetes genomes: a test case for predicting lifestyles and emergence of pathogens.</title>
        <authorList>
            <person name="Haridas S."/>
            <person name="Albert R."/>
            <person name="Binder M."/>
            <person name="Bloem J."/>
            <person name="Labutti K."/>
            <person name="Salamov A."/>
            <person name="Andreopoulos B."/>
            <person name="Baker S."/>
            <person name="Barry K."/>
            <person name="Bills G."/>
            <person name="Bluhm B."/>
            <person name="Cannon C."/>
            <person name="Castanera R."/>
            <person name="Culley D."/>
            <person name="Daum C."/>
            <person name="Ezra D."/>
            <person name="Gonzalez J."/>
            <person name="Henrissat B."/>
            <person name="Kuo A."/>
            <person name="Liang C."/>
            <person name="Lipzen A."/>
            <person name="Lutzoni F."/>
            <person name="Magnuson J."/>
            <person name="Mondo S."/>
            <person name="Nolan M."/>
            <person name="Ohm R."/>
            <person name="Pangilinan J."/>
            <person name="Park H.-J."/>
            <person name="Ramirez L."/>
            <person name="Alfaro M."/>
            <person name="Sun H."/>
            <person name="Tritt A."/>
            <person name="Yoshinaga Y."/>
            <person name="Zwiers L.-H."/>
            <person name="Turgeon B."/>
            <person name="Goodwin S."/>
            <person name="Spatafora J."/>
            <person name="Crous P."/>
            <person name="Grigoriev I."/>
        </authorList>
    </citation>
    <scope>NUCLEOTIDE SEQUENCE</scope>
    <source>
        <strain evidence="2">CBS 130266</strain>
    </source>
</reference>